<keyword evidence="2" id="KW-0472">Membrane</keyword>
<feature type="region of interest" description="Disordered" evidence="1">
    <location>
        <begin position="116"/>
        <end position="168"/>
    </location>
</feature>
<keyword evidence="2" id="KW-0812">Transmembrane</keyword>
<dbReference type="Gene3D" id="3.40.50.2000">
    <property type="entry name" value="Glycogen Phosphorylase B"/>
    <property type="match status" value="1"/>
</dbReference>
<organism evidence="3 4">
    <name type="scientific">Coccomyxa viridis</name>
    <dbReference type="NCBI Taxonomy" id="1274662"/>
    <lineage>
        <taxon>Eukaryota</taxon>
        <taxon>Viridiplantae</taxon>
        <taxon>Chlorophyta</taxon>
        <taxon>core chlorophytes</taxon>
        <taxon>Trebouxiophyceae</taxon>
        <taxon>Trebouxiophyceae incertae sedis</taxon>
        <taxon>Coccomyxaceae</taxon>
        <taxon>Coccomyxa</taxon>
    </lineage>
</organism>
<evidence type="ECO:0000313" key="4">
    <source>
        <dbReference type="Proteomes" id="UP001314263"/>
    </source>
</evidence>
<dbReference type="Pfam" id="PF13692">
    <property type="entry name" value="Glyco_trans_1_4"/>
    <property type="match status" value="1"/>
</dbReference>
<gene>
    <name evidence="3" type="ORF">CVIRNUC_000830</name>
</gene>
<protein>
    <recommendedName>
        <fullName evidence="5">Glycosyl transferase family 1 domain-containing protein</fullName>
    </recommendedName>
</protein>
<dbReference type="SUPFAM" id="SSF53756">
    <property type="entry name" value="UDP-Glycosyltransferase/glycogen phosphorylase"/>
    <property type="match status" value="1"/>
</dbReference>
<accession>A0AAV1HRF9</accession>
<feature type="transmembrane region" description="Helical" evidence="2">
    <location>
        <begin position="179"/>
        <end position="203"/>
    </location>
</feature>
<name>A0AAV1HRF9_9CHLO</name>
<dbReference type="EMBL" id="CAUYUE010000001">
    <property type="protein sequence ID" value="CAK0736951.1"/>
    <property type="molecule type" value="Genomic_DNA"/>
</dbReference>
<reference evidence="3 4" key="1">
    <citation type="submission" date="2023-10" db="EMBL/GenBank/DDBJ databases">
        <authorList>
            <person name="Maclean D."/>
            <person name="Macfadyen A."/>
        </authorList>
    </citation>
    <scope>NUCLEOTIDE SEQUENCE [LARGE SCALE GENOMIC DNA]</scope>
</reference>
<keyword evidence="2" id="KW-1133">Transmembrane helix</keyword>
<proteinExistence type="predicted"/>
<feature type="region of interest" description="Disordered" evidence="1">
    <location>
        <begin position="1"/>
        <end position="26"/>
    </location>
</feature>
<feature type="compositionally biased region" description="Basic and acidic residues" evidence="1">
    <location>
        <begin position="62"/>
        <end position="79"/>
    </location>
</feature>
<comment type="caution">
    <text evidence="3">The sequence shown here is derived from an EMBL/GenBank/DDBJ whole genome shotgun (WGS) entry which is preliminary data.</text>
</comment>
<evidence type="ECO:0008006" key="5">
    <source>
        <dbReference type="Google" id="ProtNLM"/>
    </source>
</evidence>
<keyword evidence="4" id="KW-1185">Reference proteome</keyword>
<dbReference type="AlphaFoldDB" id="A0AAV1HRF9"/>
<evidence type="ECO:0000313" key="3">
    <source>
        <dbReference type="EMBL" id="CAK0736951.1"/>
    </source>
</evidence>
<feature type="region of interest" description="Disordered" evidence="1">
    <location>
        <begin position="250"/>
        <end position="274"/>
    </location>
</feature>
<sequence length="1208" mass="132450">MQAIETPSASGERGGEREQRSVNSVANAVDSAVSGVQCTVAVLDTTEASQQSEAAANEDECQALRDDSRSLSKSLEHKSLGTLRRRGTTSWSMEEDSESSGWIRSQLQQQPGLETIPAESPTDIESNSSLSEDGGGLSPGKAYAKPSAPRVRSRRRQSQAVEREHSPLRARSSSLVSRLVAYAPLVAVFLLALLLGFAGRVLLPQPQHRLSVAGVLSSALGRAGSAAAIPAVSRRRLIALSSPFRVNPLAGQVPKLKPGSGPRSEHNSDSGIGAEDEDTLLLDAEIIAPHALGAPAARLSDQAQQAADSLQLTQWGDQKVGLGDSAVAAESAPQLPNSGRRLSPGAAPGPKQAAAAPAAAVALQKPIRDQDGQLLPLEKPLRVCLITADFPGLPNSGHISTAFTLLAAALGTDPSLKVTLLGVSKDLEACGRMAAAQRLLNPQVQYACLQHEQFEPFTVATQPFEQLSHSVLQWLVQHQEDCDVVQVHEWGGTFKNLVMTAHFRRFRPGLRVAVNLFGGHYWRTQWMLPRPTDIMSLRLDNTERQTVELSDAVLSSTRYMASWLRQRSWTLPQNRLAIPSMVPGAETFPAQQPEKAVWQLAFYAPLEETKGIKIFCDAVEQLPRTVLDRPGFEVHILGEEAKIDQKLSLPWIRDRTAGWTWKTHVLPSPTKQRAMAALNKEGMLVVFASPLENVPYTLAEVAVAGIPLLTFDVGGATELIDPKTHEDLFCGLATMGNLVPCIRNALLRGYIAPPVLAPRIVSARQQWLDWHHDFAANQLPAMVAEDLELARKADAMDNRAEVVVLNPADTALQLYEHICDEQECTDIGCSNPEVPATVLLKPEEYEIVDEARLPELVKLLSVGQLKGSPVGGLTFGVHVPEVKNRGQRVSYPSGPTWQIYEGKVDPWVMSDNCTDNVPILIKRATFCSAFAADARDFRQYNSWVLSLMLEQSGLHLGSFPETPFQLKEWTVKGSHCVLDKTPDRMLDIQVAANLLTDDVLMRSYQLTPEYRPLVDLSTDLAPTQGNKGWYFGYSDALVGSTASFRPFKYEAHGNGQLQDGRWMVREDLDYPQMHRMLLHPCVSQDAGAIGCGEFFSATSILRFQSFFTQKRVVASYTFEVHPHCGDGVEISVLYTDSVKGTTDVLHAAEYAVQQAPVRQRVLFFLDHLHTGDKLDFIVWPKDDHDCDAALLLEAKIWDSSEFKETTTF</sequence>
<evidence type="ECO:0000256" key="2">
    <source>
        <dbReference type="SAM" id="Phobius"/>
    </source>
</evidence>
<feature type="compositionally biased region" description="Low complexity" evidence="1">
    <location>
        <begin position="344"/>
        <end position="353"/>
    </location>
</feature>
<evidence type="ECO:0000256" key="1">
    <source>
        <dbReference type="SAM" id="MobiDB-lite"/>
    </source>
</evidence>
<dbReference type="Proteomes" id="UP001314263">
    <property type="component" value="Unassembled WGS sequence"/>
</dbReference>
<feature type="region of interest" description="Disordered" evidence="1">
    <location>
        <begin position="330"/>
        <end position="353"/>
    </location>
</feature>
<feature type="region of interest" description="Disordered" evidence="1">
    <location>
        <begin position="47"/>
        <end position="102"/>
    </location>
</feature>